<organism evidence="2 3">
    <name type="scientific">Vulcanisaeta souniana JCM 11219</name>
    <dbReference type="NCBI Taxonomy" id="1293586"/>
    <lineage>
        <taxon>Archaea</taxon>
        <taxon>Thermoproteota</taxon>
        <taxon>Thermoprotei</taxon>
        <taxon>Thermoproteales</taxon>
        <taxon>Thermoproteaceae</taxon>
        <taxon>Vulcanisaeta</taxon>
    </lineage>
</organism>
<accession>A0ABM8BN30</accession>
<dbReference type="RefSeq" id="WP_054843862.1">
    <property type="nucleotide sequence ID" value="NZ_AP026830.1"/>
</dbReference>
<evidence type="ECO:0000256" key="1">
    <source>
        <dbReference type="SAM" id="Phobius"/>
    </source>
</evidence>
<dbReference type="GeneID" id="76207054"/>
<dbReference type="EMBL" id="AP026830">
    <property type="protein sequence ID" value="BDR92409.1"/>
    <property type="molecule type" value="Genomic_DNA"/>
</dbReference>
<dbReference type="Proteomes" id="UP001060771">
    <property type="component" value="Chromosome"/>
</dbReference>
<sequence>MKSNLMGYMASLLSSLTYSVWFLVSQEIVPSGSPQGSLFVVMMIALGFSALLNIRGMKRIRFKPFLVSMGGGILFVLGNIIFYYLIPKDGIGGCKCLLIDKSTILFNINPSQVQT</sequence>
<evidence type="ECO:0000313" key="3">
    <source>
        <dbReference type="Proteomes" id="UP001060771"/>
    </source>
</evidence>
<feature type="transmembrane region" description="Helical" evidence="1">
    <location>
        <begin position="36"/>
        <end position="54"/>
    </location>
</feature>
<keyword evidence="1" id="KW-1133">Transmembrane helix</keyword>
<proteinExistence type="predicted"/>
<keyword evidence="3" id="KW-1185">Reference proteome</keyword>
<protein>
    <recommendedName>
        <fullName evidence="4">EamA domain-containing protein</fullName>
    </recommendedName>
</protein>
<evidence type="ECO:0008006" key="4">
    <source>
        <dbReference type="Google" id="ProtNLM"/>
    </source>
</evidence>
<keyword evidence="1" id="KW-0472">Membrane</keyword>
<name>A0ABM8BN30_9CREN</name>
<evidence type="ECO:0000313" key="2">
    <source>
        <dbReference type="EMBL" id="BDR92409.1"/>
    </source>
</evidence>
<reference evidence="3" key="1">
    <citation type="submission" date="2022-09" db="EMBL/GenBank/DDBJ databases">
        <title>Complete genome sequence of Vulcanisaeta souniana.</title>
        <authorList>
            <person name="Kato S."/>
            <person name="Itoh T."/>
            <person name="Ohkuma M."/>
        </authorList>
    </citation>
    <scope>NUCLEOTIDE SEQUENCE [LARGE SCALE GENOMIC DNA]</scope>
    <source>
        <strain evidence="3">JCM 11219</strain>
    </source>
</reference>
<gene>
    <name evidence="2" type="ORF">Vsou_15020</name>
</gene>
<keyword evidence="1" id="KW-0812">Transmembrane</keyword>
<feature type="transmembrane region" description="Helical" evidence="1">
    <location>
        <begin position="66"/>
        <end position="86"/>
    </location>
</feature>